<accession>D6RNN4</accession>
<dbReference type="InParanoid" id="D6RNN4"/>
<dbReference type="KEGG" id="cci:CC1G_14806"/>
<evidence type="ECO:0000313" key="1">
    <source>
        <dbReference type="EMBL" id="EFI27333.1"/>
    </source>
</evidence>
<dbReference type="AlphaFoldDB" id="D6RNN4"/>
<dbReference type="RefSeq" id="XP_002910827.1">
    <property type="nucleotide sequence ID" value="XM_002910781.1"/>
</dbReference>
<proteinExistence type="predicted"/>
<keyword evidence="2" id="KW-1185">Reference proteome</keyword>
<organism evidence="1 2">
    <name type="scientific">Coprinopsis cinerea (strain Okayama-7 / 130 / ATCC MYA-4618 / FGSC 9003)</name>
    <name type="common">Inky cap fungus</name>
    <name type="synonym">Hormographiella aspergillata</name>
    <dbReference type="NCBI Taxonomy" id="240176"/>
    <lineage>
        <taxon>Eukaryota</taxon>
        <taxon>Fungi</taxon>
        <taxon>Dikarya</taxon>
        <taxon>Basidiomycota</taxon>
        <taxon>Agaricomycotina</taxon>
        <taxon>Agaricomycetes</taxon>
        <taxon>Agaricomycetidae</taxon>
        <taxon>Agaricales</taxon>
        <taxon>Agaricineae</taxon>
        <taxon>Psathyrellaceae</taxon>
        <taxon>Coprinopsis</taxon>
    </lineage>
</organism>
<comment type="caution">
    <text evidence="1">The sequence shown here is derived from an EMBL/GenBank/DDBJ whole genome shotgun (WGS) entry which is preliminary data.</text>
</comment>
<evidence type="ECO:0000313" key="2">
    <source>
        <dbReference type="Proteomes" id="UP000001861"/>
    </source>
</evidence>
<protein>
    <submittedName>
        <fullName evidence="1">Uncharacterized protein</fullName>
    </submittedName>
</protein>
<dbReference type="Proteomes" id="UP000001861">
    <property type="component" value="Unassembled WGS sequence"/>
</dbReference>
<dbReference type="EMBL" id="AACS02000007">
    <property type="protein sequence ID" value="EFI27333.1"/>
    <property type="molecule type" value="Genomic_DNA"/>
</dbReference>
<reference evidence="1 2" key="1">
    <citation type="journal article" date="2010" name="Proc. Natl. Acad. Sci. U.S.A.">
        <title>Insights into evolution of multicellular fungi from the assembled chromosomes of the mushroom Coprinopsis cinerea (Coprinus cinereus).</title>
        <authorList>
            <person name="Stajich J.E."/>
            <person name="Wilke S.K."/>
            <person name="Ahren D."/>
            <person name="Au C.H."/>
            <person name="Birren B.W."/>
            <person name="Borodovsky M."/>
            <person name="Burns C."/>
            <person name="Canback B."/>
            <person name="Casselton L.A."/>
            <person name="Cheng C.K."/>
            <person name="Deng J."/>
            <person name="Dietrich F.S."/>
            <person name="Fargo D.C."/>
            <person name="Farman M.L."/>
            <person name="Gathman A.C."/>
            <person name="Goldberg J."/>
            <person name="Guigo R."/>
            <person name="Hoegger P.J."/>
            <person name="Hooker J.B."/>
            <person name="Huggins A."/>
            <person name="James T.Y."/>
            <person name="Kamada T."/>
            <person name="Kilaru S."/>
            <person name="Kodira C."/>
            <person name="Kues U."/>
            <person name="Kupfer D."/>
            <person name="Kwan H.S."/>
            <person name="Lomsadze A."/>
            <person name="Li W."/>
            <person name="Lilly W.W."/>
            <person name="Ma L.J."/>
            <person name="Mackey A.J."/>
            <person name="Manning G."/>
            <person name="Martin F."/>
            <person name="Muraguchi H."/>
            <person name="Natvig D.O."/>
            <person name="Palmerini H."/>
            <person name="Ramesh M.A."/>
            <person name="Rehmeyer C.J."/>
            <person name="Roe B.A."/>
            <person name="Shenoy N."/>
            <person name="Stanke M."/>
            <person name="Ter-Hovhannisyan V."/>
            <person name="Tunlid A."/>
            <person name="Velagapudi R."/>
            <person name="Vision T.J."/>
            <person name="Zeng Q."/>
            <person name="Zolan M.E."/>
            <person name="Pukkila P.J."/>
        </authorList>
    </citation>
    <scope>NUCLEOTIDE SEQUENCE [LARGE SCALE GENOMIC DNA]</scope>
    <source>
        <strain evidence="2">Okayama-7 / 130 / ATCC MYA-4618 / FGSC 9003</strain>
    </source>
</reference>
<sequence>MIQSDEALWLAYDYESTWLEDGVEGGGQKAGRAFQALPVEFHGEHHALLTVGTLPNIHLIGKHKR</sequence>
<dbReference type="HOGENOM" id="CLU_2849606_0_0_1"/>
<dbReference type="GeneID" id="9380240"/>
<name>D6RNN4_COPC7</name>
<dbReference type="VEuPathDB" id="FungiDB:CC1G_14806"/>
<gene>
    <name evidence="1" type="ORF">CC1G_14806</name>
</gene>